<protein>
    <submittedName>
        <fullName evidence="1">2320_t:CDS:1</fullName>
    </submittedName>
</protein>
<proteinExistence type="predicted"/>
<keyword evidence="2" id="KW-1185">Reference proteome</keyword>
<gene>
    <name evidence="1" type="ORF">SCALOS_LOCUS4414</name>
</gene>
<dbReference type="EMBL" id="CAJVPM010005971">
    <property type="protein sequence ID" value="CAG8529911.1"/>
    <property type="molecule type" value="Genomic_DNA"/>
</dbReference>
<organism evidence="1 2">
    <name type="scientific">Scutellospora calospora</name>
    <dbReference type="NCBI Taxonomy" id="85575"/>
    <lineage>
        <taxon>Eukaryota</taxon>
        <taxon>Fungi</taxon>
        <taxon>Fungi incertae sedis</taxon>
        <taxon>Mucoromycota</taxon>
        <taxon>Glomeromycotina</taxon>
        <taxon>Glomeromycetes</taxon>
        <taxon>Diversisporales</taxon>
        <taxon>Gigasporaceae</taxon>
        <taxon>Scutellospora</taxon>
    </lineage>
</organism>
<name>A0ACA9LGZ9_9GLOM</name>
<evidence type="ECO:0000313" key="1">
    <source>
        <dbReference type="EMBL" id="CAG8529911.1"/>
    </source>
</evidence>
<comment type="caution">
    <text evidence="1">The sequence shown here is derived from an EMBL/GenBank/DDBJ whole genome shotgun (WGS) entry which is preliminary data.</text>
</comment>
<reference evidence="1" key="1">
    <citation type="submission" date="2021-06" db="EMBL/GenBank/DDBJ databases">
        <authorList>
            <person name="Kallberg Y."/>
            <person name="Tangrot J."/>
            <person name="Rosling A."/>
        </authorList>
    </citation>
    <scope>NUCLEOTIDE SEQUENCE</scope>
    <source>
        <strain evidence="1">AU212A</strain>
    </source>
</reference>
<accession>A0ACA9LGZ9</accession>
<evidence type="ECO:0000313" key="2">
    <source>
        <dbReference type="Proteomes" id="UP000789860"/>
    </source>
</evidence>
<feature type="non-terminal residue" evidence="1">
    <location>
        <position position="1"/>
    </location>
</feature>
<dbReference type="Proteomes" id="UP000789860">
    <property type="component" value="Unassembled WGS sequence"/>
</dbReference>
<sequence>QIIMFPNSFFFNGNNESIFYDFEENSAPMVLSSMPFIPNVEGVSMVPMFYTDSTAMKLSDQNTNAIDFQSSYRSSYIMNYNQNRMYPYDEEGISYSLLYKNPNLTEQYSMPTLESNSNISLKSSMPNQILRIQQPVLASQSSTSAYSSKDLTIKPKKYKCDHCQKLFVRPSQLKTHIYTHTGTKPFKCTFEGCGRCFSVASNLQRHQKIHTRPSLPKNRKKYAK</sequence>